<dbReference type="EMBL" id="LQYG01000083">
    <property type="protein sequence ID" value="KYC60758.1"/>
    <property type="molecule type" value="Genomic_DNA"/>
</dbReference>
<name>A0A150JUN0_HEYCO</name>
<dbReference type="AlphaFoldDB" id="A0A150JUN0"/>
<evidence type="ECO:0000313" key="2">
    <source>
        <dbReference type="Proteomes" id="UP000075288"/>
    </source>
</evidence>
<organism evidence="1 2">
    <name type="scientific">Heyndrickxia coagulans</name>
    <name type="common">Weizmannia coagulans</name>
    <dbReference type="NCBI Taxonomy" id="1398"/>
    <lineage>
        <taxon>Bacteria</taxon>
        <taxon>Bacillati</taxon>
        <taxon>Bacillota</taxon>
        <taxon>Bacilli</taxon>
        <taxon>Bacillales</taxon>
        <taxon>Bacillaceae</taxon>
        <taxon>Heyndrickxia</taxon>
    </lineage>
</organism>
<dbReference type="PATRIC" id="fig|1398.26.peg.620"/>
<proteinExistence type="predicted"/>
<sequence length="44" mass="5107">MACFFFALGIQVQASLCPERIKSPFIRPLRMPEKIDTYCNRDLS</sequence>
<protein>
    <submittedName>
        <fullName evidence="1">Uncharacterized protein</fullName>
    </submittedName>
</protein>
<accession>A0A150JUN0</accession>
<evidence type="ECO:0000313" key="1">
    <source>
        <dbReference type="EMBL" id="KYC60758.1"/>
    </source>
</evidence>
<reference evidence="1 2" key="1">
    <citation type="submission" date="2016-01" db="EMBL/GenBank/DDBJ databases">
        <title>Genome Sequences of Twelve Sporeforming Bacillus Species Isolated from Foods.</title>
        <authorList>
            <person name="Berendsen E.M."/>
            <person name="Wells-Bennik M.H."/>
            <person name="Krawcyk A.O."/>
            <person name="De Jong A."/>
            <person name="Holsappel S."/>
            <person name="Eijlander R.T."/>
            <person name="Kuipers O.P."/>
        </authorList>
    </citation>
    <scope>NUCLEOTIDE SEQUENCE [LARGE SCALE GENOMIC DNA]</scope>
    <source>
        <strain evidence="1 2">B4098</strain>
    </source>
</reference>
<comment type="caution">
    <text evidence="1">The sequence shown here is derived from an EMBL/GenBank/DDBJ whole genome shotgun (WGS) entry which is preliminary data.</text>
</comment>
<dbReference type="Proteomes" id="UP000075288">
    <property type="component" value="Unassembled WGS sequence"/>
</dbReference>
<gene>
    <name evidence="1" type="ORF">B4098_3002</name>
</gene>